<comment type="caution">
    <text evidence="3">The sequence shown here is derived from an EMBL/GenBank/DDBJ whole genome shotgun (WGS) entry which is preliminary data.</text>
</comment>
<evidence type="ECO:0000256" key="1">
    <source>
        <dbReference type="SAM" id="MobiDB-lite"/>
    </source>
</evidence>
<evidence type="ECO:0000259" key="2">
    <source>
        <dbReference type="Pfam" id="PF03732"/>
    </source>
</evidence>
<keyword evidence="4" id="KW-1185">Reference proteome</keyword>
<protein>
    <recommendedName>
        <fullName evidence="2">Retrotransposon gag domain-containing protein</fullName>
    </recommendedName>
</protein>
<feature type="region of interest" description="Disordered" evidence="1">
    <location>
        <begin position="199"/>
        <end position="234"/>
    </location>
</feature>
<accession>A0AAW2DK06</accession>
<name>A0AAW2DK06_9ROSI</name>
<dbReference type="InterPro" id="IPR005162">
    <property type="entry name" value="Retrotrans_gag_dom"/>
</dbReference>
<sequence length="234" mass="26688">MNGLDEKKTLHTFLLSLMGGASRWYYSLDPTNTKVWNELVELFVDQFIVNTMIDVTLRDLENTKQAIGETFSEYMTRWKGMAIEDAINSGQLEKGESKPLIKKTYGGGAATSKASNLVNNWVQVEEIDWNCSKLIETVEVNVVEVQEIWDEEDEMLKSAVAMWGILPKGMTELKKRVLEDNVANIIRSGKHCKPSFLEKDHLGRNMEEGSKPIEPKGKEEKEEEDRVMTQLKKT</sequence>
<dbReference type="PANTHER" id="PTHR33223">
    <property type="entry name" value="CCHC-TYPE DOMAIN-CONTAINING PROTEIN"/>
    <property type="match status" value="1"/>
</dbReference>
<feature type="domain" description="Retrotransposon gag" evidence="2">
    <location>
        <begin position="13"/>
        <end position="81"/>
    </location>
</feature>
<proteinExistence type="predicted"/>
<reference evidence="3 4" key="1">
    <citation type="submission" date="2024-01" db="EMBL/GenBank/DDBJ databases">
        <title>A telomere-to-telomere, gap-free genome of sweet tea (Lithocarpus litseifolius).</title>
        <authorList>
            <person name="Zhou J."/>
        </authorList>
    </citation>
    <scope>NUCLEOTIDE SEQUENCE [LARGE SCALE GENOMIC DNA]</scope>
    <source>
        <strain evidence="3">Zhou-2022a</strain>
        <tissue evidence="3">Leaf</tissue>
    </source>
</reference>
<dbReference type="EMBL" id="JAZDWU010000002">
    <property type="protein sequence ID" value="KAL0011010.1"/>
    <property type="molecule type" value="Genomic_DNA"/>
</dbReference>
<evidence type="ECO:0000313" key="3">
    <source>
        <dbReference type="EMBL" id="KAL0011010.1"/>
    </source>
</evidence>
<dbReference type="AlphaFoldDB" id="A0AAW2DK06"/>
<dbReference type="Pfam" id="PF03732">
    <property type="entry name" value="Retrotrans_gag"/>
    <property type="match status" value="1"/>
</dbReference>
<dbReference type="PANTHER" id="PTHR33223:SF6">
    <property type="entry name" value="CCHC-TYPE DOMAIN-CONTAINING PROTEIN"/>
    <property type="match status" value="1"/>
</dbReference>
<evidence type="ECO:0000313" key="4">
    <source>
        <dbReference type="Proteomes" id="UP001459277"/>
    </source>
</evidence>
<feature type="compositionally biased region" description="Basic and acidic residues" evidence="1">
    <location>
        <begin position="199"/>
        <end position="227"/>
    </location>
</feature>
<organism evidence="3 4">
    <name type="scientific">Lithocarpus litseifolius</name>
    <dbReference type="NCBI Taxonomy" id="425828"/>
    <lineage>
        <taxon>Eukaryota</taxon>
        <taxon>Viridiplantae</taxon>
        <taxon>Streptophyta</taxon>
        <taxon>Embryophyta</taxon>
        <taxon>Tracheophyta</taxon>
        <taxon>Spermatophyta</taxon>
        <taxon>Magnoliopsida</taxon>
        <taxon>eudicotyledons</taxon>
        <taxon>Gunneridae</taxon>
        <taxon>Pentapetalae</taxon>
        <taxon>rosids</taxon>
        <taxon>fabids</taxon>
        <taxon>Fagales</taxon>
        <taxon>Fagaceae</taxon>
        <taxon>Lithocarpus</taxon>
    </lineage>
</organism>
<gene>
    <name evidence="3" type="ORF">SO802_006118</name>
</gene>
<dbReference type="Proteomes" id="UP001459277">
    <property type="component" value="Unassembled WGS sequence"/>
</dbReference>